<accession>A0A9N9RXL3</accession>
<evidence type="ECO:0000259" key="4">
    <source>
        <dbReference type="Pfam" id="PF05667"/>
    </source>
</evidence>
<reference evidence="6" key="1">
    <citation type="submission" date="2022-01" db="EMBL/GenBank/DDBJ databases">
        <authorList>
            <person name="King R."/>
        </authorList>
    </citation>
    <scope>NUCLEOTIDE SEQUENCE</scope>
</reference>
<evidence type="ECO:0000313" key="7">
    <source>
        <dbReference type="Proteomes" id="UP001153620"/>
    </source>
</evidence>
<dbReference type="InterPro" id="IPR008530">
    <property type="entry name" value="CCDC22"/>
</dbReference>
<reference evidence="6" key="2">
    <citation type="submission" date="2022-10" db="EMBL/GenBank/DDBJ databases">
        <authorList>
            <consortium name="ENA_rothamsted_submissions"/>
            <consortium name="culmorum"/>
            <person name="King R."/>
        </authorList>
    </citation>
    <scope>NUCLEOTIDE SEQUENCE</scope>
</reference>
<dbReference type="GO" id="GO:2000060">
    <property type="term" value="P:positive regulation of ubiquitin-dependent protein catabolic process"/>
    <property type="evidence" value="ECO:0007669"/>
    <property type="project" value="TreeGrafter"/>
</dbReference>
<dbReference type="EMBL" id="OU895878">
    <property type="protein sequence ID" value="CAG9805464.1"/>
    <property type="molecule type" value="Genomic_DNA"/>
</dbReference>
<feature type="domain" description="CCDC22 coiled-coil" evidence="4">
    <location>
        <begin position="220"/>
        <end position="531"/>
    </location>
</feature>
<dbReference type="AlphaFoldDB" id="A0A9N9RXL3"/>
<dbReference type="GO" id="GO:0097602">
    <property type="term" value="F:cullin family protein binding"/>
    <property type="evidence" value="ECO:0007669"/>
    <property type="project" value="TreeGrafter"/>
</dbReference>
<comment type="similarity">
    <text evidence="1">Belongs to the CCDC22 family.</text>
</comment>
<gene>
    <name evidence="6" type="ORF">CHIRRI_LOCUS8336</name>
</gene>
<dbReference type="PANTHER" id="PTHR15668">
    <property type="entry name" value="JM1 PROTEIN"/>
    <property type="match status" value="1"/>
</dbReference>
<sequence>MEEVDSIILGSLKEVGCDFDDDVKLKNLSPEEIYKSISILCKIIRPETQIPKSLPAQMAQRFSCASQLVDTCKSLGFNGDLGYQTILYSNVTELRRVYMWLIERLPKNEDKTDSFQQPRTLSKAQRIENEIARKIAMDLRKPWVTGFLQKPSTGPFSPIELEKPSLSSDENIHEYEEKFQPSIFHQTRNLIPSIIHSHDIDLNKKKLIKSESVEIAKKLRTSLIKSTQSLSLVPSSSRSTLSSHSNIPQLATTENTQQQAPVIKSQLEILSEKVENLKEKVDEQEDIYRQLTSDRNEQLKHIEEGKENIEKAKVKGKLKMQVGMLLDNPEESIEKLQQTLEMAVQKRQTLNAKFEAHKIPLEQQLESFEGTNSNKLQKIQETRNKVKSIKQTVSDIHEDVNNKVQLQQSLQEELSKMKRTTERSAYTSRITDIIKSIKKQNYDINEILKETRMLQKSINNIEGQLQRQFTVTEELVWTKTAKQDEYSKRAYKLLISLHTEFSELISLIENTGTIQREIRELEDQIDNERQQNVQHKIDQITRDLQMIENSGYNDSSK</sequence>
<proteinExistence type="inferred from homology"/>
<dbReference type="OrthoDB" id="10266736at2759"/>
<dbReference type="InterPro" id="IPR048348">
    <property type="entry name" value="CCDC22_CC"/>
</dbReference>
<dbReference type="PANTHER" id="PTHR15668:SF4">
    <property type="entry name" value="COILED-COIL DOMAIN-CONTAINING PROTEIN 22"/>
    <property type="match status" value="1"/>
</dbReference>
<feature type="coiled-coil region" evidence="3">
    <location>
        <begin position="511"/>
        <end position="538"/>
    </location>
</feature>
<feature type="coiled-coil region" evidence="3">
    <location>
        <begin position="260"/>
        <end position="294"/>
    </location>
</feature>
<evidence type="ECO:0000256" key="2">
    <source>
        <dbReference type="ARBA" id="ARBA00017553"/>
    </source>
</evidence>
<dbReference type="InterPro" id="IPR048349">
    <property type="entry name" value="CCDC22_N"/>
</dbReference>
<keyword evidence="3" id="KW-0175">Coiled coil</keyword>
<dbReference type="Pfam" id="PF21674">
    <property type="entry name" value="CCDC22_N"/>
    <property type="match status" value="1"/>
</dbReference>
<feature type="domain" description="CCDC22 N-terminal" evidence="5">
    <location>
        <begin position="1"/>
        <end position="106"/>
    </location>
</feature>
<evidence type="ECO:0000313" key="6">
    <source>
        <dbReference type="EMBL" id="CAG9805464.1"/>
    </source>
</evidence>
<protein>
    <recommendedName>
        <fullName evidence="2">Coiled-coil domain-containing protein 22 homolog</fullName>
    </recommendedName>
</protein>
<name>A0A9N9RXL3_9DIPT</name>
<evidence type="ECO:0000256" key="1">
    <source>
        <dbReference type="ARBA" id="ARBA00006438"/>
    </source>
</evidence>
<evidence type="ECO:0000259" key="5">
    <source>
        <dbReference type="Pfam" id="PF21674"/>
    </source>
</evidence>
<evidence type="ECO:0000256" key="3">
    <source>
        <dbReference type="SAM" id="Coils"/>
    </source>
</evidence>
<organism evidence="6 7">
    <name type="scientific">Chironomus riparius</name>
    <dbReference type="NCBI Taxonomy" id="315576"/>
    <lineage>
        <taxon>Eukaryota</taxon>
        <taxon>Metazoa</taxon>
        <taxon>Ecdysozoa</taxon>
        <taxon>Arthropoda</taxon>
        <taxon>Hexapoda</taxon>
        <taxon>Insecta</taxon>
        <taxon>Pterygota</taxon>
        <taxon>Neoptera</taxon>
        <taxon>Endopterygota</taxon>
        <taxon>Diptera</taxon>
        <taxon>Nematocera</taxon>
        <taxon>Chironomoidea</taxon>
        <taxon>Chironomidae</taxon>
        <taxon>Chironominae</taxon>
        <taxon>Chironomus</taxon>
    </lineage>
</organism>
<dbReference type="Proteomes" id="UP001153620">
    <property type="component" value="Chromosome 2"/>
</dbReference>
<keyword evidence="7" id="KW-1185">Reference proteome</keyword>
<dbReference type="Pfam" id="PF05667">
    <property type="entry name" value="CCDC22_CC"/>
    <property type="match status" value="1"/>
</dbReference>